<accession>A0ABT3P321</accession>
<dbReference type="EMBL" id="JAPFRD010000002">
    <property type="protein sequence ID" value="MCW8107144.1"/>
    <property type="molecule type" value="Genomic_DNA"/>
</dbReference>
<comment type="caution">
    <text evidence="1">The sequence shown here is derived from an EMBL/GenBank/DDBJ whole genome shotgun (WGS) entry which is preliminary data.</text>
</comment>
<organism evidence="1 2">
    <name type="scientific">Alteromonas aquimaris</name>
    <dbReference type="NCBI Taxonomy" id="2998417"/>
    <lineage>
        <taxon>Bacteria</taxon>
        <taxon>Pseudomonadati</taxon>
        <taxon>Pseudomonadota</taxon>
        <taxon>Gammaproteobacteria</taxon>
        <taxon>Alteromonadales</taxon>
        <taxon>Alteromonadaceae</taxon>
        <taxon>Alteromonas/Salinimonas group</taxon>
        <taxon>Alteromonas</taxon>
    </lineage>
</organism>
<reference evidence="1" key="1">
    <citation type="submission" date="2022-11" db="EMBL/GenBank/DDBJ databases">
        <title>Alteromonas sp. nov., isolated from sea water of the Qingdao.</title>
        <authorList>
            <person name="Wang Q."/>
        </authorList>
    </citation>
    <scope>NUCLEOTIDE SEQUENCE</scope>
    <source>
        <strain evidence="1">ASW11-7</strain>
    </source>
</reference>
<dbReference type="Proteomes" id="UP001142810">
    <property type="component" value="Unassembled WGS sequence"/>
</dbReference>
<gene>
    <name evidence="1" type="ORF">OPS25_01330</name>
</gene>
<name>A0ABT3P321_9ALTE</name>
<sequence length="143" mass="15657">MGVGKSQIFRNLLVAGVNSVIEADQVNLDSQKDVEGELTADIHGYSSIIKWRGLGHGELSFHVFWAVNADVKGGKRLQRLNGQKITYHASVLGWLERKDGKWLQGEGGSSLTEMYLSEFAKSHLSGLSVDGMGFEVSGHDRLV</sequence>
<evidence type="ECO:0000313" key="1">
    <source>
        <dbReference type="EMBL" id="MCW8107144.1"/>
    </source>
</evidence>
<protein>
    <submittedName>
        <fullName evidence="1">Uncharacterized protein</fullName>
    </submittedName>
</protein>
<evidence type="ECO:0000313" key="2">
    <source>
        <dbReference type="Proteomes" id="UP001142810"/>
    </source>
</evidence>
<dbReference type="RefSeq" id="WP_265615845.1">
    <property type="nucleotide sequence ID" value="NZ_JAPFRD010000002.1"/>
</dbReference>
<keyword evidence="2" id="KW-1185">Reference proteome</keyword>
<proteinExistence type="predicted"/>